<comment type="caution">
    <text evidence="1">The sequence shown here is derived from an EMBL/GenBank/DDBJ whole genome shotgun (WGS) entry which is preliminary data.</text>
</comment>
<name>A0ABT1QWE9_9GAMM</name>
<dbReference type="Proteomes" id="UP001165498">
    <property type="component" value="Unassembled WGS sequence"/>
</dbReference>
<sequence length="87" mass="9872">MSKRYRFYVVPGTLPPEAWLVKAQDPGAPQAEYIQGFPTQADAIQYAVQVARKLCESGELAQIHVQRPDGRFRIEWTYGDDPPEHQG</sequence>
<evidence type="ECO:0000313" key="1">
    <source>
        <dbReference type="EMBL" id="MCQ4166611.1"/>
    </source>
</evidence>
<dbReference type="EMBL" id="JANFQO010000019">
    <property type="protein sequence ID" value="MCQ4166611.1"/>
    <property type="molecule type" value="Genomic_DNA"/>
</dbReference>
<dbReference type="RefSeq" id="WP_255915800.1">
    <property type="nucleotide sequence ID" value="NZ_JANFQO010000019.1"/>
</dbReference>
<protein>
    <submittedName>
        <fullName evidence="1">DUF2188 domain-containing protein</fullName>
    </submittedName>
</protein>
<proteinExistence type="predicted"/>
<organism evidence="1 2">
    <name type="scientific">Tahibacter harae</name>
    <dbReference type="NCBI Taxonomy" id="2963937"/>
    <lineage>
        <taxon>Bacteria</taxon>
        <taxon>Pseudomonadati</taxon>
        <taxon>Pseudomonadota</taxon>
        <taxon>Gammaproteobacteria</taxon>
        <taxon>Lysobacterales</taxon>
        <taxon>Rhodanobacteraceae</taxon>
        <taxon>Tahibacter</taxon>
    </lineage>
</organism>
<keyword evidence="2" id="KW-1185">Reference proteome</keyword>
<reference evidence="1" key="1">
    <citation type="submission" date="2022-07" db="EMBL/GenBank/DDBJ databases">
        <title>Tahibacter sp., a new gammaproteobacterium isolated from the silt sample collected at pig farm.</title>
        <authorList>
            <person name="Chen H."/>
        </authorList>
    </citation>
    <scope>NUCLEOTIDE SEQUENCE</scope>
    <source>
        <strain evidence="1">P2K</strain>
    </source>
</reference>
<gene>
    <name evidence="1" type="ORF">NM961_18005</name>
</gene>
<dbReference type="InterPro" id="IPR018691">
    <property type="entry name" value="DUF2188"/>
</dbReference>
<accession>A0ABT1QWE9</accession>
<evidence type="ECO:0000313" key="2">
    <source>
        <dbReference type="Proteomes" id="UP001165498"/>
    </source>
</evidence>
<dbReference type="Pfam" id="PF09954">
    <property type="entry name" value="DUF2188"/>
    <property type="match status" value="1"/>
</dbReference>